<sequence length="156" mass="17933">MTEMKYIGFGGGCHWCTEAVFQSIKGVDTVYQGWIGSIGDEREWSEAVLVRYNPDRVSLATLIEAHLLTHSSESNHSFRHKYRSAVYTMSTDENEQSSGIIKSLAAKTNTDYICQALPFRKFKSNVNVFLNYYQTRKDAPFCTRYIEPKLRITQQL</sequence>
<keyword evidence="7" id="KW-1185">Reference proteome</keyword>
<proteinExistence type="predicted"/>
<dbReference type="InterPro" id="IPR002569">
    <property type="entry name" value="Met_Sox_Rdtase_MsrA_dom"/>
</dbReference>
<dbReference type="PANTHER" id="PTHR43774:SF1">
    <property type="entry name" value="PEPTIDE METHIONINE SULFOXIDE REDUCTASE MSRA 2"/>
    <property type="match status" value="1"/>
</dbReference>
<gene>
    <name evidence="6" type="primary">msrA</name>
    <name evidence="6" type="ORF">GCM10007049_11790</name>
</gene>
<evidence type="ECO:0000259" key="5">
    <source>
        <dbReference type="Pfam" id="PF01625"/>
    </source>
</evidence>
<comment type="catalytic activity">
    <reaction evidence="3">
        <text>L-methionyl-[protein] + [thioredoxin]-disulfide + H2O = L-methionyl-(S)-S-oxide-[protein] + [thioredoxin]-dithiol</text>
        <dbReference type="Rhea" id="RHEA:14217"/>
        <dbReference type="Rhea" id="RHEA-COMP:10698"/>
        <dbReference type="Rhea" id="RHEA-COMP:10700"/>
        <dbReference type="Rhea" id="RHEA-COMP:12313"/>
        <dbReference type="Rhea" id="RHEA-COMP:12315"/>
        <dbReference type="ChEBI" id="CHEBI:15377"/>
        <dbReference type="ChEBI" id="CHEBI:16044"/>
        <dbReference type="ChEBI" id="CHEBI:29950"/>
        <dbReference type="ChEBI" id="CHEBI:44120"/>
        <dbReference type="ChEBI" id="CHEBI:50058"/>
        <dbReference type="EC" id="1.8.4.11"/>
    </reaction>
</comment>
<evidence type="ECO:0000256" key="4">
    <source>
        <dbReference type="ARBA" id="ARBA00048782"/>
    </source>
</evidence>
<dbReference type="Gene3D" id="3.30.1060.10">
    <property type="entry name" value="Peptide methionine sulphoxide reductase MsrA"/>
    <property type="match status" value="1"/>
</dbReference>
<dbReference type="Pfam" id="PF01625">
    <property type="entry name" value="PMSR"/>
    <property type="match status" value="1"/>
</dbReference>
<accession>A0A918PTM6</accession>
<name>A0A918PTM6_9BACT</name>
<evidence type="ECO:0000256" key="3">
    <source>
        <dbReference type="ARBA" id="ARBA00047806"/>
    </source>
</evidence>
<reference evidence="6" key="1">
    <citation type="journal article" date="2014" name="Int. J. Syst. Evol. Microbiol.">
        <title>Complete genome sequence of Corynebacterium casei LMG S-19264T (=DSM 44701T), isolated from a smear-ripened cheese.</title>
        <authorList>
            <consortium name="US DOE Joint Genome Institute (JGI-PGF)"/>
            <person name="Walter F."/>
            <person name="Albersmeier A."/>
            <person name="Kalinowski J."/>
            <person name="Ruckert C."/>
        </authorList>
    </citation>
    <scope>NUCLEOTIDE SEQUENCE</scope>
    <source>
        <strain evidence="6">KCTC 12368</strain>
    </source>
</reference>
<dbReference type="InterPro" id="IPR036509">
    <property type="entry name" value="Met_Sox_Rdtase_MsrA_sf"/>
</dbReference>
<keyword evidence="2" id="KW-0560">Oxidoreductase</keyword>
<dbReference type="PANTHER" id="PTHR43774">
    <property type="entry name" value="PEPTIDE METHIONINE SULFOXIDE REDUCTASE"/>
    <property type="match status" value="1"/>
</dbReference>
<dbReference type="SUPFAM" id="SSF55068">
    <property type="entry name" value="Peptide methionine sulfoxide reductase"/>
    <property type="match status" value="1"/>
</dbReference>
<organism evidence="6 7">
    <name type="scientific">Echinicola pacifica</name>
    <dbReference type="NCBI Taxonomy" id="346377"/>
    <lineage>
        <taxon>Bacteria</taxon>
        <taxon>Pseudomonadati</taxon>
        <taxon>Bacteroidota</taxon>
        <taxon>Cytophagia</taxon>
        <taxon>Cytophagales</taxon>
        <taxon>Cyclobacteriaceae</taxon>
        <taxon>Echinicola</taxon>
    </lineage>
</organism>
<reference evidence="6" key="2">
    <citation type="submission" date="2020-09" db="EMBL/GenBank/DDBJ databases">
        <authorList>
            <person name="Sun Q."/>
            <person name="Kim S."/>
        </authorList>
    </citation>
    <scope>NUCLEOTIDE SEQUENCE</scope>
    <source>
        <strain evidence="6">KCTC 12368</strain>
    </source>
</reference>
<feature type="domain" description="Peptide methionine sulphoxide reductase MsrA" evidence="5">
    <location>
        <begin position="8"/>
        <end position="141"/>
    </location>
</feature>
<dbReference type="EMBL" id="BMWX01000002">
    <property type="protein sequence ID" value="GGZ20840.1"/>
    <property type="molecule type" value="Genomic_DNA"/>
</dbReference>
<comment type="catalytic activity">
    <reaction evidence="4">
        <text>[thioredoxin]-disulfide + L-methionine + H2O = L-methionine (S)-S-oxide + [thioredoxin]-dithiol</text>
        <dbReference type="Rhea" id="RHEA:19993"/>
        <dbReference type="Rhea" id="RHEA-COMP:10698"/>
        <dbReference type="Rhea" id="RHEA-COMP:10700"/>
        <dbReference type="ChEBI" id="CHEBI:15377"/>
        <dbReference type="ChEBI" id="CHEBI:29950"/>
        <dbReference type="ChEBI" id="CHEBI:50058"/>
        <dbReference type="ChEBI" id="CHEBI:57844"/>
        <dbReference type="ChEBI" id="CHEBI:58772"/>
        <dbReference type="EC" id="1.8.4.11"/>
    </reaction>
</comment>
<dbReference type="Proteomes" id="UP000619457">
    <property type="component" value="Unassembled WGS sequence"/>
</dbReference>
<evidence type="ECO:0000256" key="2">
    <source>
        <dbReference type="ARBA" id="ARBA00023002"/>
    </source>
</evidence>
<evidence type="ECO:0000313" key="7">
    <source>
        <dbReference type="Proteomes" id="UP000619457"/>
    </source>
</evidence>
<comment type="caution">
    <text evidence="6">The sequence shown here is derived from an EMBL/GenBank/DDBJ whole genome shotgun (WGS) entry which is preliminary data.</text>
</comment>
<protein>
    <recommendedName>
        <fullName evidence="1">peptide-methionine (S)-S-oxide reductase</fullName>
        <ecNumber evidence="1">1.8.4.11</ecNumber>
    </recommendedName>
</protein>
<evidence type="ECO:0000313" key="6">
    <source>
        <dbReference type="EMBL" id="GGZ20840.1"/>
    </source>
</evidence>
<evidence type="ECO:0000256" key="1">
    <source>
        <dbReference type="ARBA" id="ARBA00012502"/>
    </source>
</evidence>
<dbReference type="AlphaFoldDB" id="A0A918PTM6"/>
<dbReference type="EC" id="1.8.4.11" evidence="1"/>
<dbReference type="GO" id="GO:0008113">
    <property type="term" value="F:peptide-methionine (S)-S-oxide reductase activity"/>
    <property type="evidence" value="ECO:0007669"/>
    <property type="project" value="UniProtKB-EC"/>
</dbReference>